<dbReference type="SUPFAM" id="SSF52743">
    <property type="entry name" value="Subtilisin-like"/>
    <property type="match status" value="1"/>
</dbReference>
<evidence type="ECO:0000256" key="10">
    <source>
        <dbReference type="PROSITE-ProRule" id="PRU01240"/>
    </source>
</evidence>
<feature type="domain" description="Subtilisin-like protease fibronectin type-III" evidence="16">
    <location>
        <begin position="673"/>
        <end position="769"/>
    </location>
</feature>
<dbReference type="InterPro" id="IPR000209">
    <property type="entry name" value="Peptidase_S8/S53_dom"/>
</dbReference>
<dbReference type="Gene3D" id="3.50.30.30">
    <property type="match status" value="1"/>
</dbReference>
<comment type="subcellular location">
    <subcellularLocation>
        <location evidence="1">Secreted</location>
    </subcellularLocation>
</comment>
<dbReference type="PROSITE" id="PS51892">
    <property type="entry name" value="SUBTILASE"/>
    <property type="match status" value="1"/>
</dbReference>
<feature type="domain" description="Peptidase S8/S53" evidence="13">
    <location>
        <begin position="144"/>
        <end position="602"/>
    </location>
</feature>
<evidence type="ECO:0000256" key="11">
    <source>
        <dbReference type="SAM" id="MobiDB-lite"/>
    </source>
</evidence>
<dbReference type="KEGG" id="dzi:111310418"/>
<dbReference type="FunFam" id="3.40.50.200:FF:000006">
    <property type="entry name" value="Subtilisin-like protease SBT1.5"/>
    <property type="match status" value="1"/>
</dbReference>
<feature type="region of interest" description="Disordered" evidence="11">
    <location>
        <begin position="213"/>
        <end position="232"/>
    </location>
</feature>
<dbReference type="Proteomes" id="UP000515121">
    <property type="component" value="Unplaced"/>
</dbReference>
<dbReference type="PRINTS" id="PR00723">
    <property type="entry name" value="SUBTILISIN"/>
</dbReference>
<keyword evidence="3" id="KW-0964">Secreted</keyword>
<keyword evidence="5 12" id="KW-0732">Signal</keyword>
<dbReference type="CDD" id="cd02120">
    <property type="entry name" value="PA_subtilisin_like"/>
    <property type="match status" value="1"/>
</dbReference>
<feature type="active site" description="Charge relay system" evidence="9 10">
    <location>
        <position position="152"/>
    </location>
</feature>
<sequence>MAENTVKWLFLILTSYLSFGLVLSASDPLTKKTYIVQMDKSAMPTSFSSHLEWYSSKVKSIMSNTQSEDDGDDEDRIIYSYQNAFHGVAALLTEEEAERLEEADGVVAILPETKYQLHTTRSPMFLGLEPEESASIWSQKLADHDVIVGVLDTGIWPESASFNDTGMTPVPAHWKGTCETGRGFQKHHCNRKIVGARVFYRGYEAASGKINEKNQYKSPRDQDGHGTHTAATVTGSPVRDANLLGYAYGTARGMAPGARVAAYKVCWTGGCFSSDILSAVDRAVADGVNVLSISLGGGIPSYYHDILAIATFGAMEKGVVISCSAGNGGPDPFSLTNVSPWIITVGASTMDRDFPANVKLGTGRSVSGVSLYKGRRYLSTNKQYPLVYMGSNSSSPDPSSLCLEGTLDPHIVSGKIVICDRGMSPRVQKGEAVKDAGGVGMILTNTAANGEELVADCHLLPAVAVGEMEGKAIKHYALTNRKATATLTFLGTRLGIRPSPVVAAFSSRGPNFLTHEILKPDVVAPGVNILAAWTGELGPSSLPTDHRRVKFNILSGTSMSCPHVSGIAALLKARHPEWSPAAIKSALMTTAYVHDNTHNPLKDASMAAPSNPYDHGAGHINPLRALDPGLIYDIEAQDYFEFLCTQKLTTTQLKVFGKYSNRSCHHTLASPGDLNYPAISVVFDTSISVSTLRRTVTNIGPPISNYHVVVSPFKGATVKVDPESLNFTRKNQKLSYKITFTTKSPQTMPEFGGLVWKDGLHKVRSPVVITWLSPL</sequence>
<dbReference type="FunFam" id="3.50.30.30:FF:000005">
    <property type="entry name" value="subtilisin-like protease SBT1.5"/>
    <property type="match status" value="1"/>
</dbReference>
<dbReference type="Pfam" id="PF05922">
    <property type="entry name" value="Inhibitor_I9"/>
    <property type="match status" value="1"/>
</dbReference>
<comment type="similarity">
    <text evidence="2 10">Belongs to the peptidase S8 family.</text>
</comment>
<dbReference type="InterPro" id="IPR003137">
    <property type="entry name" value="PA_domain"/>
</dbReference>
<evidence type="ECO:0000256" key="9">
    <source>
        <dbReference type="PIRSR" id="PIRSR615500-1"/>
    </source>
</evidence>
<dbReference type="AlphaFoldDB" id="A0A6P6AL78"/>
<gene>
    <name evidence="18" type="primary">LOC111310418</name>
</gene>
<dbReference type="OrthoDB" id="206201at2759"/>
<organism evidence="17 18">
    <name type="scientific">Durio zibethinus</name>
    <name type="common">Durian</name>
    <dbReference type="NCBI Taxonomy" id="66656"/>
    <lineage>
        <taxon>Eukaryota</taxon>
        <taxon>Viridiplantae</taxon>
        <taxon>Streptophyta</taxon>
        <taxon>Embryophyta</taxon>
        <taxon>Tracheophyta</taxon>
        <taxon>Spermatophyta</taxon>
        <taxon>Magnoliopsida</taxon>
        <taxon>eudicotyledons</taxon>
        <taxon>Gunneridae</taxon>
        <taxon>Pentapetalae</taxon>
        <taxon>rosids</taxon>
        <taxon>malvids</taxon>
        <taxon>Malvales</taxon>
        <taxon>Malvaceae</taxon>
        <taxon>Helicteroideae</taxon>
        <taxon>Durio</taxon>
    </lineage>
</organism>
<evidence type="ECO:0000256" key="12">
    <source>
        <dbReference type="SAM" id="SignalP"/>
    </source>
</evidence>
<dbReference type="InterPro" id="IPR045051">
    <property type="entry name" value="SBT"/>
</dbReference>
<feature type="chain" id="PRO_5027700342" evidence="12">
    <location>
        <begin position="25"/>
        <end position="775"/>
    </location>
</feature>
<dbReference type="CDD" id="cd04852">
    <property type="entry name" value="Peptidases_S8_3"/>
    <property type="match status" value="1"/>
</dbReference>
<evidence type="ECO:0000259" key="16">
    <source>
        <dbReference type="Pfam" id="PF17766"/>
    </source>
</evidence>
<dbReference type="InterPro" id="IPR041469">
    <property type="entry name" value="Subtilisin-like_FN3"/>
</dbReference>
<dbReference type="InterPro" id="IPR034197">
    <property type="entry name" value="Peptidases_S8_3"/>
</dbReference>
<dbReference type="GO" id="GO:0048731">
    <property type="term" value="P:system development"/>
    <property type="evidence" value="ECO:0007669"/>
    <property type="project" value="UniProtKB-ARBA"/>
</dbReference>
<dbReference type="Gene3D" id="3.40.50.200">
    <property type="entry name" value="Peptidase S8/S53 domain"/>
    <property type="match status" value="1"/>
</dbReference>
<dbReference type="InterPro" id="IPR023828">
    <property type="entry name" value="Peptidase_S8_Ser-AS"/>
</dbReference>
<dbReference type="InterPro" id="IPR015500">
    <property type="entry name" value="Peptidase_S8_subtilisin-rel"/>
</dbReference>
<feature type="domain" description="Inhibitor I9" evidence="15">
    <location>
        <begin position="33"/>
        <end position="118"/>
    </location>
</feature>
<evidence type="ECO:0000256" key="6">
    <source>
        <dbReference type="ARBA" id="ARBA00022801"/>
    </source>
</evidence>
<dbReference type="Pfam" id="PF17766">
    <property type="entry name" value="fn3_6"/>
    <property type="match status" value="1"/>
</dbReference>
<dbReference type="Gene3D" id="2.60.40.2310">
    <property type="match status" value="1"/>
</dbReference>
<evidence type="ECO:0000256" key="3">
    <source>
        <dbReference type="ARBA" id="ARBA00022525"/>
    </source>
</evidence>
<evidence type="ECO:0000256" key="1">
    <source>
        <dbReference type="ARBA" id="ARBA00004613"/>
    </source>
</evidence>
<accession>A0A6P6AL78</accession>
<name>A0A6P6AL78_DURZI</name>
<dbReference type="FunFam" id="3.30.70.80:FF:000003">
    <property type="entry name" value="Subtilisin-like protease SBT1.9"/>
    <property type="match status" value="1"/>
</dbReference>
<evidence type="ECO:0000259" key="15">
    <source>
        <dbReference type="Pfam" id="PF05922"/>
    </source>
</evidence>
<evidence type="ECO:0000259" key="13">
    <source>
        <dbReference type="Pfam" id="PF00082"/>
    </source>
</evidence>
<evidence type="ECO:0000256" key="2">
    <source>
        <dbReference type="ARBA" id="ARBA00011073"/>
    </source>
</evidence>
<dbReference type="InterPro" id="IPR036852">
    <property type="entry name" value="Peptidase_S8/S53_dom_sf"/>
</dbReference>
<dbReference type="GO" id="GO:0006508">
    <property type="term" value="P:proteolysis"/>
    <property type="evidence" value="ECO:0007669"/>
    <property type="project" value="UniProtKB-KW"/>
</dbReference>
<dbReference type="InterPro" id="IPR037045">
    <property type="entry name" value="S8pro/Inhibitor_I9_sf"/>
</dbReference>
<feature type="signal peptide" evidence="12">
    <location>
        <begin position="1"/>
        <end position="24"/>
    </location>
</feature>
<feature type="domain" description="PA" evidence="14">
    <location>
        <begin position="383"/>
        <end position="473"/>
    </location>
</feature>
<dbReference type="GO" id="GO:0005576">
    <property type="term" value="C:extracellular region"/>
    <property type="evidence" value="ECO:0007669"/>
    <property type="project" value="UniProtKB-SubCell"/>
</dbReference>
<evidence type="ECO:0000259" key="14">
    <source>
        <dbReference type="Pfam" id="PF02225"/>
    </source>
</evidence>
<feature type="active site" description="Charge relay system" evidence="9 10">
    <location>
        <position position="558"/>
    </location>
</feature>
<dbReference type="InterPro" id="IPR010259">
    <property type="entry name" value="S8pro/Inhibitor_I9"/>
</dbReference>
<evidence type="ECO:0000313" key="18">
    <source>
        <dbReference type="RefSeq" id="XP_022765596.1"/>
    </source>
</evidence>
<evidence type="ECO:0000256" key="5">
    <source>
        <dbReference type="ARBA" id="ARBA00022729"/>
    </source>
</evidence>
<feature type="active site" description="Charge relay system" evidence="9 10">
    <location>
        <position position="225"/>
    </location>
</feature>
<dbReference type="RefSeq" id="XP_022765596.1">
    <property type="nucleotide sequence ID" value="XM_022909861.1"/>
</dbReference>
<dbReference type="Pfam" id="PF00082">
    <property type="entry name" value="Peptidase_S8"/>
    <property type="match status" value="1"/>
</dbReference>
<keyword evidence="17" id="KW-1185">Reference proteome</keyword>
<evidence type="ECO:0000256" key="4">
    <source>
        <dbReference type="ARBA" id="ARBA00022670"/>
    </source>
</evidence>
<feature type="compositionally biased region" description="Basic and acidic residues" evidence="11">
    <location>
        <begin position="213"/>
        <end position="226"/>
    </location>
</feature>
<keyword evidence="4 10" id="KW-0645">Protease</keyword>
<dbReference type="GO" id="GO:0004252">
    <property type="term" value="F:serine-type endopeptidase activity"/>
    <property type="evidence" value="ECO:0007669"/>
    <property type="project" value="UniProtKB-UniRule"/>
</dbReference>
<dbReference type="Pfam" id="PF02225">
    <property type="entry name" value="PA"/>
    <property type="match status" value="1"/>
</dbReference>
<keyword evidence="8" id="KW-0325">Glycoprotein</keyword>
<dbReference type="PANTHER" id="PTHR10795">
    <property type="entry name" value="PROPROTEIN CONVERTASE SUBTILISIN/KEXIN"/>
    <property type="match status" value="1"/>
</dbReference>
<dbReference type="GeneID" id="111310418"/>
<dbReference type="Gene3D" id="3.30.70.80">
    <property type="entry name" value="Peptidase S8 propeptide/proteinase inhibitor I9"/>
    <property type="match status" value="1"/>
</dbReference>
<evidence type="ECO:0000313" key="17">
    <source>
        <dbReference type="Proteomes" id="UP000515121"/>
    </source>
</evidence>
<dbReference type="PROSITE" id="PS00138">
    <property type="entry name" value="SUBTILASE_SER"/>
    <property type="match status" value="1"/>
</dbReference>
<protein>
    <submittedName>
        <fullName evidence="18">Subtilisin-like protease SBT1.3</fullName>
    </submittedName>
</protein>
<keyword evidence="6 10" id="KW-0378">Hydrolase</keyword>
<evidence type="ECO:0000256" key="7">
    <source>
        <dbReference type="ARBA" id="ARBA00022825"/>
    </source>
</evidence>
<evidence type="ECO:0000256" key="8">
    <source>
        <dbReference type="ARBA" id="ARBA00023180"/>
    </source>
</evidence>
<proteinExistence type="inferred from homology"/>
<reference evidence="18" key="1">
    <citation type="submission" date="2025-08" db="UniProtKB">
        <authorList>
            <consortium name="RefSeq"/>
        </authorList>
    </citation>
    <scope>IDENTIFICATION</scope>
    <source>
        <tissue evidence="18">Fruit stalk</tissue>
    </source>
</reference>
<keyword evidence="7 10" id="KW-0720">Serine protease</keyword>